<dbReference type="PANTHER" id="PTHR40254:SF1">
    <property type="entry name" value="BLR0577 PROTEIN"/>
    <property type="match status" value="1"/>
</dbReference>
<dbReference type="PANTHER" id="PTHR40254">
    <property type="entry name" value="BLR0577 PROTEIN"/>
    <property type="match status" value="1"/>
</dbReference>
<dbReference type="Gene3D" id="3.50.50.60">
    <property type="entry name" value="FAD/NAD(P)-binding domain"/>
    <property type="match status" value="2"/>
</dbReference>
<feature type="region of interest" description="Disordered" evidence="1">
    <location>
        <begin position="1"/>
        <end position="20"/>
    </location>
</feature>
<sequence length="457" mass="49483">MKDTANPDASSVQGQDRPGPHVLIVGGGASGVLAAAHILRGDPAVRVTLVEPRERIGLGLAYSTPDRNHLLNVRAANMSAFPDDPNHFLSWLAAQGLPSLPDRFVSRSVYGRYLADLLSIWASARPARFRRAHGICTELGEGPQGIVAQFDDGTVQLADYAILATGHSLPVPPSDSAVLPAWDPIPDLAPDASVLILGTGLTMVDQVLTLLDAGFDGPITAISRRGLLPRAHRPSVPLKIGPQDIPFAAPVSTLCGWLRALARKAEQQGGTWRDAMDAVRPYVRRIWRSLPPVERARFLRHGQRWWDIHRHRMPPESEARILAAMADGHLTLMKGEVREVVATSGRITARYRPFRDSIEVVLKATLAIDARGLRGRPTDSPLLARLLDKGIARMDPLCIGLDIAQDGSVIRADGTPSSRLSAIGPVSRAAFWEITAVPDIREQAASLAERIVMGRMA</sequence>
<dbReference type="PRINTS" id="PR00368">
    <property type="entry name" value="FADPNR"/>
</dbReference>
<dbReference type="EMBL" id="JAOCQF010000002">
    <property type="protein sequence ID" value="MCT8330794.1"/>
    <property type="molecule type" value="Genomic_DNA"/>
</dbReference>
<reference evidence="4" key="1">
    <citation type="submission" date="2023-07" db="EMBL/GenBank/DDBJ databases">
        <title>Defluviimonas sediminis sp. nov., isolated from mangrove sediment.</title>
        <authorList>
            <person name="Liu L."/>
            <person name="Li J."/>
            <person name="Huang Y."/>
            <person name="Pan J."/>
            <person name="Li M."/>
        </authorList>
    </citation>
    <scope>NUCLEOTIDE SEQUENCE [LARGE SCALE GENOMIC DNA]</scope>
    <source>
        <strain evidence="4">FT324</strain>
    </source>
</reference>
<evidence type="ECO:0000259" key="2">
    <source>
        <dbReference type="Pfam" id="PF13454"/>
    </source>
</evidence>
<dbReference type="InterPro" id="IPR038732">
    <property type="entry name" value="HpyO/CreE_NAD-binding"/>
</dbReference>
<evidence type="ECO:0000313" key="3">
    <source>
        <dbReference type="EMBL" id="MCT8330794.1"/>
    </source>
</evidence>
<dbReference type="InterPro" id="IPR036188">
    <property type="entry name" value="FAD/NAD-bd_sf"/>
</dbReference>
<dbReference type="RefSeq" id="WP_261496646.1">
    <property type="nucleotide sequence ID" value="NZ_JAOCQF010000002.1"/>
</dbReference>
<gene>
    <name evidence="3" type="ORF">N5I32_14825</name>
</gene>
<evidence type="ECO:0000256" key="1">
    <source>
        <dbReference type="SAM" id="MobiDB-lite"/>
    </source>
</evidence>
<comment type="caution">
    <text evidence="3">The sequence shown here is derived from an EMBL/GenBank/DDBJ whole genome shotgun (WGS) entry which is preliminary data.</text>
</comment>
<organism evidence="3 4">
    <name type="scientific">Albidovulum sediminis</name>
    <dbReference type="NCBI Taxonomy" id="3066345"/>
    <lineage>
        <taxon>Bacteria</taxon>
        <taxon>Pseudomonadati</taxon>
        <taxon>Pseudomonadota</taxon>
        <taxon>Alphaproteobacteria</taxon>
        <taxon>Rhodobacterales</taxon>
        <taxon>Paracoccaceae</taxon>
        <taxon>Albidovulum</taxon>
    </lineage>
</organism>
<proteinExistence type="predicted"/>
<protein>
    <submittedName>
        <fullName evidence="3">FAD/NAD(P)-binding protein</fullName>
    </submittedName>
</protein>
<dbReference type="InterPro" id="IPR052189">
    <property type="entry name" value="L-asp_N-monooxygenase_NS-form"/>
</dbReference>
<evidence type="ECO:0000313" key="4">
    <source>
        <dbReference type="Proteomes" id="UP001205601"/>
    </source>
</evidence>
<keyword evidence="4" id="KW-1185">Reference proteome</keyword>
<feature type="domain" description="FAD-dependent urate hydroxylase HpyO/Asp monooxygenase CreE-like FAD/NAD(P)-binding" evidence="2">
    <location>
        <begin position="24"/>
        <end position="167"/>
    </location>
</feature>
<accession>A0ABT2NS66</accession>
<dbReference type="Proteomes" id="UP001205601">
    <property type="component" value="Unassembled WGS sequence"/>
</dbReference>
<dbReference type="Pfam" id="PF13454">
    <property type="entry name" value="NAD_binding_9"/>
    <property type="match status" value="1"/>
</dbReference>
<dbReference type="SUPFAM" id="SSF51905">
    <property type="entry name" value="FAD/NAD(P)-binding domain"/>
    <property type="match status" value="1"/>
</dbReference>
<name>A0ABT2NS66_9RHOB</name>